<evidence type="ECO:0000256" key="1">
    <source>
        <dbReference type="SAM" id="Phobius"/>
    </source>
</evidence>
<evidence type="ECO:0000313" key="3">
    <source>
        <dbReference type="Proteomes" id="UP000038750"/>
    </source>
</evidence>
<keyword evidence="1" id="KW-0472">Membrane</keyword>
<sequence length="67" mass="7473">MLPIQFQLLVSTIIVLFSSVVLVPLETMQALSYIKGKAQYLTIYILNEIMKGVGQQIFISALLQLGM</sequence>
<evidence type="ECO:0000313" key="2">
    <source>
        <dbReference type="EMBL" id="CNG44377.1"/>
    </source>
</evidence>
<proteinExistence type="predicted"/>
<keyword evidence="1" id="KW-1133">Transmembrane helix</keyword>
<feature type="transmembrane region" description="Helical" evidence="1">
    <location>
        <begin position="6"/>
        <end position="25"/>
    </location>
</feature>
<reference evidence="2 3" key="1">
    <citation type="submission" date="2015-03" db="EMBL/GenBank/DDBJ databases">
        <authorList>
            <person name="Murphy D."/>
        </authorList>
    </citation>
    <scope>NUCLEOTIDE SEQUENCE [LARGE SCALE GENOMIC DNA]</scope>
    <source>
        <strain evidence="2 3">BR165/97</strain>
    </source>
</reference>
<protein>
    <submittedName>
        <fullName evidence="2">Uncharacterized protein</fullName>
    </submittedName>
</protein>
<dbReference type="Proteomes" id="UP000038750">
    <property type="component" value="Unassembled WGS sequence"/>
</dbReference>
<name>A0A0T9MT31_YERIN</name>
<dbReference type="EMBL" id="CPZJ01000018">
    <property type="protein sequence ID" value="CNG44377.1"/>
    <property type="molecule type" value="Genomic_DNA"/>
</dbReference>
<keyword evidence="1" id="KW-0812">Transmembrane</keyword>
<dbReference type="AlphaFoldDB" id="A0A0T9MT31"/>
<accession>A0A0T9MT31</accession>
<organism evidence="2 3">
    <name type="scientific">Yersinia intermedia</name>
    <dbReference type="NCBI Taxonomy" id="631"/>
    <lineage>
        <taxon>Bacteria</taxon>
        <taxon>Pseudomonadati</taxon>
        <taxon>Pseudomonadota</taxon>
        <taxon>Gammaproteobacteria</taxon>
        <taxon>Enterobacterales</taxon>
        <taxon>Yersiniaceae</taxon>
        <taxon>Yersinia</taxon>
    </lineage>
</organism>
<gene>
    <name evidence="2" type="ORF">ERS008530_03778</name>
</gene>